<evidence type="ECO:0000256" key="2">
    <source>
        <dbReference type="ARBA" id="ARBA00022440"/>
    </source>
</evidence>
<proteinExistence type="predicted"/>
<evidence type="ECO:0000259" key="4">
    <source>
        <dbReference type="Pfam" id="PF04659"/>
    </source>
</evidence>
<evidence type="ECO:0000313" key="6">
    <source>
        <dbReference type="Proteomes" id="UP000318864"/>
    </source>
</evidence>
<organism evidence="5 6">
    <name type="scientific">Salinadaptatus halalkaliphilus</name>
    <dbReference type="NCBI Taxonomy" id="2419781"/>
    <lineage>
        <taxon>Archaea</taxon>
        <taxon>Methanobacteriati</taxon>
        <taxon>Methanobacteriota</taxon>
        <taxon>Stenosarchaea group</taxon>
        <taxon>Halobacteria</taxon>
        <taxon>Halobacteriales</taxon>
        <taxon>Natrialbaceae</taxon>
        <taxon>Salinadaptatus</taxon>
    </lineage>
</organism>
<gene>
    <name evidence="5" type="ORF">D8Y22_21045</name>
</gene>
<evidence type="ECO:0000256" key="3">
    <source>
        <dbReference type="SAM" id="MobiDB-lite"/>
    </source>
</evidence>
<dbReference type="Pfam" id="PF04659">
    <property type="entry name" value="Arch_fla_DE"/>
    <property type="match status" value="1"/>
</dbReference>
<feature type="domain" description="Archaeal flagella protein FlaD/E" evidence="4">
    <location>
        <begin position="295"/>
        <end position="389"/>
    </location>
</feature>
<protein>
    <submittedName>
        <fullName evidence="5">Flagella protein</fullName>
    </submittedName>
</protein>
<dbReference type="RefSeq" id="WP_141466573.1">
    <property type="nucleotide sequence ID" value="NZ_RBZW01000076.1"/>
</dbReference>
<sequence length="411" mass="44402">MVLFSEIGGDPDDETEDGDDEDDLLGGAEDGMMGAGDDMFGGDDDQSDDDELNYRLDEIEKEIDGLQGKVETVRGENEQISDSIESVERNVDKLVDMYEIVTHGVNPFAADQEIGDAFETATGQDGLIGADDEDEIDPDIAGAEAEDFLGDDLPIEDESEDDFEDVTDEPADDDPFADDPLEDEPMDDETLADDSDEPDDDIEQFLPGEDDESFSADGDDDLEDEAVADDLDDDPLEGDADPLEGDADDLEADDGADDPFADDEDEALASEESLEADDAEEMPTIEDEANGEMGSPPYLASHPSRPDAEITTLDWLAYLVETAGVDGAAQTIAYYESIDWIAPGIETYLHTLLAGFGEESTVPEDDPEPRSGLSTDEHKRSLAYISAIATPEKRVSPFDDGTLEDAETPSQ</sequence>
<comment type="subcellular location">
    <subcellularLocation>
        <location evidence="1">Archaeal flagellum</location>
    </subcellularLocation>
</comment>
<feature type="compositionally biased region" description="Low complexity" evidence="3">
    <location>
        <begin position="25"/>
        <end position="38"/>
    </location>
</feature>
<dbReference type="EMBL" id="RBZW01000076">
    <property type="protein sequence ID" value="THE62939.1"/>
    <property type="molecule type" value="Genomic_DNA"/>
</dbReference>
<feature type="compositionally biased region" description="Acidic residues" evidence="3">
    <location>
        <begin position="40"/>
        <end position="50"/>
    </location>
</feature>
<keyword evidence="5" id="KW-0282">Flagellum</keyword>
<dbReference type="AlphaFoldDB" id="A0A4S3TG85"/>
<keyword evidence="5" id="KW-0966">Cell projection</keyword>
<dbReference type="GO" id="GO:0097588">
    <property type="term" value="P:archaeal or bacterial-type flagellum-dependent cell motility"/>
    <property type="evidence" value="ECO:0007669"/>
    <property type="project" value="InterPro"/>
</dbReference>
<dbReference type="InterPro" id="IPR052494">
    <property type="entry name" value="Flagella_assembly_related"/>
</dbReference>
<dbReference type="PANTHER" id="PTHR40698">
    <property type="entry name" value="FLAGELLA-RELATED PROTEIN E-RELATED-RELATED"/>
    <property type="match status" value="1"/>
</dbReference>
<evidence type="ECO:0000256" key="1">
    <source>
        <dbReference type="ARBA" id="ARBA00004618"/>
    </source>
</evidence>
<dbReference type="Pfam" id="PF05377">
    <property type="entry name" value="FlaC_arch"/>
    <property type="match status" value="1"/>
</dbReference>
<feature type="region of interest" description="Disordered" evidence="3">
    <location>
        <begin position="124"/>
        <end position="305"/>
    </location>
</feature>
<dbReference type="PANTHER" id="PTHR40698:SF1">
    <property type="entry name" value="FLAGELLA-RELATED PROTEIN D-RELATED"/>
    <property type="match status" value="1"/>
</dbReference>
<accession>A0A4S3TG85</accession>
<dbReference type="InterPro" id="IPR006752">
    <property type="entry name" value="Arch_fla_DE"/>
</dbReference>
<feature type="compositionally biased region" description="Acidic residues" evidence="3">
    <location>
        <begin position="9"/>
        <end position="24"/>
    </location>
</feature>
<feature type="compositionally biased region" description="Acidic residues" evidence="3">
    <location>
        <begin position="130"/>
        <end position="290"/>
    </location>
</feature>
<feature type="region of interest" description="Disordered" evidence="3">
    <location>
        <begin position="359"/>
        <end position="379"/>
    </location>
</feature>
<dbReference type="OrthoDB" id="121879at2157"/>
<dbReference type="GO" id="GO:0097589">
    <property type="term" value="C:archaeal-type flagellum"/>
    <property type="evidence" value="ECO:0007669"/>
    <property type="project" value="UniProtKB-SubCell"/>
</dbReference>
<reference evidence="5 6" key="1">
    <citation type="submission" date="2018-10" db="EMBL/GenBank/DDBJ databases">
        <title>Natronolimnobius sp. XQ-INN 246 isolated from Inner Mongolia Autonomous Region of China.</title>
        <authorList>
            <person name="Xue Q."/>
        </authorList>
    </citation>
    <scope>NUCLEOTIDE SEQUENCE [LARGE SCALE GENOMIC DNA]</scope>
    <source>
        <strain evidence="5 6">XQ-INN 246</strain>
    </source>
</reference>
<keyword evidence="2" id="KW-0974">Archaeal flagellum</keyword>
<keyword evidence="6" id="KW-1185">Reference proteome</keyword>
<name>A0A4S3TG85_9EURY</name>
<dbReference type="Proteomes" id="UP000318864">
    <property type="component" value="Unassembled WGS sequence"/>
</dbReference>
<evidence type="ECO:0000313" key="5">
    <source>
        <dbReference type="EMBL" id="THE62939.1"/>
    </source>
</evidence>
<feature type="compositionally biased region" description="Acidic residues" evidence="3">
    <location>
        <begin position="401"/>
        <end position="411"/>
    </location>
</feature>
<feature type="region of interest" description="Disordered" evidence="3">
    <location>
        <begin position="1"/>
        <end position="50"/>
    </location>
</feature>
<keyword evidence="5" id="KW-0969">Cilium</keyword>
<comment type="caution">
    <text evidence="5">The sequence shown here is derived from an EMBL/GenBank/DDBJ whole genome shotgun (WGS) entry which is preliminary data.</text>
</comment>
<feature type="region of interest" description="Disordered" evidence="3">
    <location>
        <begin position="391"/>
        <end position="411"/>
    </location>
</feature>
<dbReference type="InterPro" id="IPR009205">
    <property type="entry name" value="FlaC_arc"/>
</dbReference>